<evidence type="ECO:0000313" key="1">
    <source>
        <dbReference type="EMBL" id="WOX06597.1"/>
    </source>
</evidence>
<dbReference type="AlphaFoldDB" id="A0AAU0N0Y1"/>
<accession>A0AAU0N0Y1</accession>
<name>A0AAU0N0Y1_9GAMM</name>
<gene>
    <name evidence="1" type="ORF">R5R33_05545</name>
</gene>
<dbReference type="RefSeq" id="WP_318955050.1">
    <property type="nucleotide sequence ID" value="NZ_CP137555.1"/>
</dbReference>
<keyword evidence="2" id="KW-1185">Reference proteome</keyword>
<evidence type="ECO:0000313" key="2">
    <source>
        <dbReference type="Proteomes" id="UP001302477"/>
    </source>
</evidence>
<dbReference type="KEGG" id="mpaf:R5R33_05545"/>
<proteinExistence type="predicted"/>
<sequence>MARQRRCAVALMQQQKVQTLTQAQRIPLPLAMGVAFASGFILQKFFNTPAPRTLMNWYLTYQAFSQGASHNTPG</sequence>
<dbReference type="EMBL" id="CP137555">
    <property type="protein sequence ID" value="WOX06597.1"/>
    <property type="molecule type" value="Genomic_DNA"/>
</dbReference>
<protein>
    <submittedName>
        <fullName evidence="1">Uncharacterized protein</fullName>
    </submittedName>
</protein>
<reference evidence="1 2" key="1">
    <citation type="submission" date="2023-10" db="EMBL/GenBank/DDBJ databases">
        <title>Description of Microbulbifer bruguierae sp. nov., isolated from the sediments of mangrove plant Bruguiera sexangula and comparative genomic analyses of the genus Microbulbifer.</title>
        <authorList>
            <person name="Long M."/>
        </authorList>
    </citation>
    <scope>NUCLEOTIDE SEQUENCE [LARGE SCALE GENOMIC DNA]</scope>
    <source>
        <strain evidence="1 2">SPO729</strain>
    </source>
</reference>
<dbReference type="Proteomes" id="UP001302477">
    <property type="component" value="Chromosome"/>
</dbReference>
<organism evidence="1 2">
    <name type="scientific">Microbulbifer pacificus</name>
    <dbReference type="NCBI Taxonomy" id="407164"/>
    <lineage>
        <taxon>Bacteria</taxon>
        <taxon>Pseudomonadati</taxon>
        <taxon>Pseudomonadota</taxon>
        <taxon>Gammaproteobacteria</taxon>
        <taxon>Cellvibrionales</taxon>
        <taxon>Microbulbiferaceae</taxon>
        <taxon>Microbulbifer</taxon>
    </lineage>
</organism>